<protein>
    <recommendedName>
        <fullName evidence="3">YolD-like protein</fullName>
    </recommendedName>
</protein>
<accession>A0A4R5N6J7</accession>
<dbReference type="EMBL" id="PUFI01000016">
    <property type="protein sequence ID" value="TDG67186.1"/>
    <property type="molecule type" value="Genomic_DNA"/>
</dbReference>
<name>A0A4R5N6J7_9LACO</name>
<sequence length="110" mass="13393">MQNFIMRRQPNNPFQVIHQYFTKLFSRRPFNHYPIQSQLTAEEIITRLEYGINSRENIIIQLNQNNISEYVMNYHGVIYQTHTNHLIVKSYDSHHIWQINPQMIRHITLN</sequence>
<dbReference type="AlphaFoldDB" id="A0A4R5N6J7"/>
<proteinExistence type="predicted"/>
<evidence type="ECO:0000313" key="1">
    <source>
        <dbReference type="EMBL" id="TDG67186.1"/>
    </source>
</evidence>
<organism evidence="1 2">
    <name type="scientific">Leuconostoc fallax</name>
    <dbReference type="NCBI Taxonomy" id="1251"/>
    <lineage>
        <taxon>Bacteria</taxon>
        <taxon>Bacillati</taxon>
        <taxon>Bacillota</taxon>
        <taxon>Bacilli</taxon>
        <taxon>Lactobacillales</taxon>
        <taxon>Lactobacillaceae</taxon>
        <taxon>Leuconostoc</taxon>
    </lineage>
</organism>
<evidence type="ECO:0000313" key="2">
    <source>
        <dbReference type="Proteomes" id="UP000295681"/>
    </source>
</evidence>
<reference evidence="1 2" key="1">
    <citation type="journal article" date="2019" name="Appl. Microbiol. Biotechnol.">
        <title>Uncovering carbohydrate metabolism through a genotype-phenotype association study of 56 lactic acid bacteria genomes.</title>
        <authorList>
            <person name="Buron-Moles G."/>
            <person name="Chailyan A."/>
            <person name="Dolejs I."/>
            <person name="Forster J."/>
            <person name="Miks M.H."/>
        </authorList>
    </citation>
    <scope>NUCLEOTIDE SEQUENCE [LARGE SCALE GENOMIC DNA]</scope>
    <source>
        <strain evidence="1 2">ATCC 700006</strain>
    </source>
</reference>
<gene>
    <name evidence="1" type="ORF">C5L23_000140</name>
</gene>
<dbReference type="STRING" id="907931.GCA_000165675_01914"/>
<comment type="caution">
    <text evidence="1">The sequence shown here is derived from an EMBL/GenBank/DDBJ whole genome shotgun (WGS) entry which is preliminary data.</text>
</comment>
<evidence type="ECO:0008006" key="3">
    <source>
        <dbReference type="Google" id="ProtNLM"/>
    </source>
</evidence>
<dbReference type="Proteomes" id="UP000295681">
    <property type="component" value="Unassembled WGS sequence"/>
</dbReference>
<keyword evidence="2" id="KW-1185">Reference proteome</keyword>
<dbReference type="RefSeq" id="WP_010006643.1">
    <property type="nucleotide sequence ID" value="NZ_JAGYGP010000005.1"/>
</dbReference>